<reference evidence="1 2" key="1">
    <citation type="submission" date="2019-10" db="EMBL/GenBank/DDBJ databases">
        <title>Genome Sequences from Six Type Strain Members of the Archaeal Family Sulfolobaceae: Acidianus ambivalens, Acidianus infernus, Metallosphaera prunae, Stygiolobus azoricus, Sulfolobus metallicus, and Sulfurisphaera ohwakuensis.</title>
        <authorList>
            <person name="Counts J.A."/>
            <person name="Kelly R.M."/>
        </authorList>
    </citation>
    <scope>NUCLEOTIDE SEQUENCE [LARGE SCALE GENOMIC DNA]</scope>
    <source>
        <strain evidence="1 2">DSM 3191</strain>
    </source>
</reference>
<comment type="caution">
    <text evidence="1">The sequence shown here is derived from an EMBL/GenBank/DDBJ whole genome shotgun (WGS) entry which is preliminary data.</text>
</comment>
<dbReference type="EMBL" id="WFIY01000004">
    <property type="protein sequence ID" value="MUM63739.1"/>
    <property type="molecule type" value="Genomic_DNA"/>
</dbReference>
<protein>
    <submittedName>
        <fullName evidence="1">Uncharacterized protein</fullName>
    </submittedName>
</protein>
<evidence type="ECO:0000313" key="2">
    <source>
        <dbReference type="Proteomes" id="UP000440125"/>
    </source>
</evidence>
<dbReference type="RefSeq" id="WP_155862326.1">
    <property type="nucleotide sequence ID" value="NZ_WFIY01000004.1"/>
</dbReference>
<dbReference type="AlphaFoldDB" id="A0A6A9QA14"/>
<dbReference type="OrthoDB" id="44231at2157"/>
<accession>A0A6A9QA14</accession>
<evidence type="ECO:0000313" key="1">
    <source>
        <dbReference type="EMBL" id="MUM63739.1"/>
    </source>
</evidence>
<name>A0A6A9QA14_ACIIN</name>
<organism evidence="1 2">
    <name type="scientific">Acidianus infernus</name>
    <dbReference type="NCBI Taxonomy" id="12915"/>
    <lineage>
        <taxon>Archaea</taxon>
        <taxon>Thermoproteota</taxon>
        <taxon>Thermoprotei</taxon>
        <taxon>Sulfolobales</taxon>
        <taxon>Sulfolobaceae</taxon>
        <taxon>Acidianus</taxon>
    </lineage>
</organism>
<sequence length="199" mass="21460">MTRMTRINKKVLLTLIFLSALIPVVAADVIYYYHGSITVYTTTMPIELKVGPNGDETGYITTTVGNAGGNFGYCFSSTIYITNSTYSYFHHFLTIKACKPGYLFVTNISTTTGTYIKCAWLIIQCASTGKTIGEFKIISNGAPYKCTTAISLTNGDSYCVSLLVEPNNPLPSSGTDLGTITVYLGYNVISASAICLPPT</sequence>
<proteinExistence type="predicted"/>
<gene>
    <name evidence="1" type="ORF">D1867_00390</name>
</gene>
<keyword evidence="2" id="KW-1185">Reference proteome</keyword>
<dbReference type="Proteomes" id="UP000440125">
    <property type="component" value="Unassembled WGS sequence"/>
</dbReference>